<evidence type="ECO:0000313" key="3">
    <source>
        <dbReference type="EMBL" id="CAF1542714.1"/>
    </source>
</evidence>
<name>A0A815IGP4_ADIRI</name>
<evidence type="ECO:0000313" key="2">
    <source>
        <dbReference type="EMBL" id="CAF1367963.1"/>
    </source>
</evidence>
<dbReference type="Proteomes" id="UP000663828">
    <property type="component" value="Unassembled WGS sequence"/>
</dbReference>
<dbReference type="EMBL" id="CAJNOJ010000283">
    <property type="protein sequence ID" value="CAF1367963.1"/>
    <property type="molecule type" value="Genomic_DNA"/>
</dbReference>
<sequence>MNSSILAFALVALMVISQSSARLTRKNLVDDDLNQDSFAQKRGIPPPAKCRNFAQGKDANGGDINPNNPARVFSAVGCAALCETFVGCDHWSYNTPDSLCLLKNAPSELHDNPDWVAGACAP</sequence>
<feature type="signal peptide" evidence="1">
    <location>
        <begin position="1"/>
        <end position="21"/>
    </location>
</feature>
<evidence type="ECO:0008006" key="6">
    <source>
        <dbReference type="Google" id="ProtNLM"/>
    </source>
</evidence>
<evidence type="ECO:0000313" key="5">
    <source>
        <dbReference type="Proteomes" id="UP000663852"/>
    </source>
</evidence>
<protein>
    <recommendedName>
        <fullName evidence="6">Apple domain-containing protein</fullName>
    </recommendedName>
</protein>
<comment type="caution">
    <text evidence="2">The sequence shown here is derived from an EMBL/GenBank/DDBJ whole genome shotgun (WGS) entry which is preliminary data.</text>
</comment>
<accession>A0A815IGP4</accession>
<feature type="chain" id="PRO_5036227753" description="Apple domain-containing protein" evidence="1">
    <location>
        <begin position="22"/>
        <end position="122"/>
    </location>
</feature>
<keyword evidence="4" id="KW-1185">Reference proteome</keyword>
<reference evidence="2" key="1">
    <citation type="submission" date="2021-02" db="EMBL/GenBank/DDBJ databases">
        <authorList>
            <person name="Nowell W R."/>
        </authorList>
    </citation>
    <scope>NUCLEOTIDE SEQUENCE</scope>
</reference>
<keyword evidence="1" id="KW-0732">Signal</keyword>
<evidence type="ECO:0000256" key="1">
    <source>
        <dbReference type="SAM" id="SignalP"/>
    </source>
</evidence>
<evidence type="ECO:0000313" key="4">
    <source>
        <dbReference type="Proteomes" id="UP000663828"/>
    </source>
</evidence>
<proteinExistence type="predicted"/>
<organism evidence="2 5">
    <name type="scientific">Adineta ricciae</name>
    <name type="common">Rotifer</name>
    <dbReference type="NCBI Taxonomy" id="249248"/>
    <lineage>
        <taxon>Eukaryota</taxon>
        <taxon>Metazoa</taxon>
        <taxon>Spiralia</taxon>
        <taxon>Gnathifera</taxon>
        <taxon>Rotifera</taxon>
        <taxon>Eurotatoria</taxon>
        <taxon>Bdelloidea</taxon>
        <taxon>Adinetida</taxon>
        <taxon>Adinetidae</taxon>
        <taxon>Adineta</taxon>
    </lineage>
</organism>
<dbReference type="Gene3D" id="3.50.4.10">
    <property type="entry name" value="Hepatocyte Growth Factor"/>
    <property type="match status" value="1"/>
</dbReference>
<dbReference type="EMBL" id="CAJNOR010005056">
    <property type="protein sequence ID" value="CAF1542714.1"/>
    <property type="molecule type" value="Genomic_DNA"/>
</dbReference>
<gene>
    <name evidence="2" type="ORF">EDS130_LOCUS34210</name>
    <name evidence="3" type="ORF">XAT740_LOCUS42302</name>
</gene>
<dbReference type="Proteomes" id="UP000663852">
    <property type="component" value="Unassembled WGS sequence"/>
</dbReference>
<dbReference type="AlphaFoldDB" id="A0A815IGP4"/>